<keyword evidence="7" id="KW-0479">Metal-binding</keyword>
<dbReference type="InterPro" id="IPR043135">
    <property type="entry name" value="Fur_C"/>
</dbReference>
<evidence type="ECO:0000256" key="7">
    <source>
        <dbReference type="PIRSR" id="PIRSR602481-1"/>
    </source>
</evidence>
<proteinExistence type="inferred from homology"/>
<name>A0A1Y4MZE3_9FIRM</name>
<dbReference type="PANTHER" id="PTHR33202">
    <property type="entry name" value="ZINC UPTAKE REGULATION PROTEIN"/>
    <property type="match status" value="1"/>
</dbReference>
<evidence type="ECO:0000256" key="1">
    <source>
        <dbReference type="ARBA" id="ARBA00007957"/>
    </source>
</evidence>
<dbReference type="Gene3D" id="1.10.10.10">
    <property type="entry name" value="Winged helix-like DNA-binding domain superfamily/Winged helix DNA-binding domain"/>
    <property type="match status" value="1"/>
</dbReference>
<sequence>MEEESVLERRNTKQRQLVLEVVRQHGGHISADEVYLKAREIDPSISRGTIYRNLKLLGQSGEIKQVRLPGADQFDVRTDRHDHLICKQCGRLVDVVLPYDEQLDRQLAAQSGCRIDSHQTLFDGLCPKCYARQNQKEEE</sequence>
<feature type="binding site" evidence="7">
    <location>
        <position position="89"/>
    </location>
    <ligand>
        <name>Zn(2+)</name>
        <dbReference type="ChEBI" id="CHEBI:29105"/>
    </ligand>
</feature>
<keyword evidence="2" id="KW-0678">Repressor</keyword>
<dbReference type="InterPro" id="IPR002481">
    <property type="entry name" value="FUR"/>
</dbReference>
<comment type="cofactor">
    <cofactor evidence="7">
        <name>Zn(2+)</name>
        <dbReference type="ChEBI" id="CHEBI:29105"/>
    </cofactor>
    <text evidence="7">Binds 1 zinc ion per subunit.</text>
</comment>
<dbReference type="InterPro" id="IPR036390">
    <property type="entry name" value="WH_DNA-bd_sf"/>
</dbReference>
<keyword evidence="6" id="KW-0804">Transcription</keyword>
<dbReference type="Proteomes" id="UP000260828">
    <property type="component" value="Unassembled WGS sequence"/>
</dbReference>
<dbReference type="AlphaFoldDB" id="A0A1Y4MZE3"/>
<feature type="binding site" evidence="8">
    <location>
        <position position="118"/>
    </location>
    <ligand>
        <name>Fe cation</name>
        <dbReference type="ChEBI" id="CHEBI:24875"/>
    </ligand>
</feature>
<protein>
    <submittedName>
        <fullName evidence="9">Transcriptional repressor</fullName>
    </submittedName>
</protein>
<keyword evidence="8" id="KW-0408">Iron</keyword>
<reference evidence="9" key="2">
    <citation type="journal article" date="2018" name="BMC Genomics">
        <title>Whole genome sequencing and function prediction of 133 gut anaerobes isolated from chicken caecum in pure cultures.</title>
        <authorList>
            <person name="Medvecky M."/>
            <person name="Cejkova D."/>
            <person name="Polansky O."/>
            <person name="Karasova D."/>
            <person name="Kubasova T."/>
            <person name="Cizek A."/>
            <person name="Rychlik I."/>
        </authorList>
    </citation>
    <scope>NUCLEOTIDE SEQUENCE</scope>
    <source>
        <strain evidence="9">An175</strain>
    </source>
</reference>
<dbReference type="GO" id="GO:0003700">
    <property type="term" value="F:DNA-binding transcription factor activity"/>
    <property type="evidence" value="ECO:0007669"/>
    <property type="project" value="InterPro"/>
</dbReference>
<feature type="binding site" evidence="7">
    <location>
        <position position="129"/>
    </location>
    <ligand>
        <name>Zn(2+)</name>
        <dbReference type="ChEBI" id="CHEBI:29105"/>
    </ligand>
</feature>
<accession>A0A1Y4MZE3</accession>
<keyword evidence="3 7" id="KW-0862">Zinc</keyword>
<evidence type="ECO:0000313" key="12">
    <source>
        <dbReference type="Proteomes" id="UP000260828"/>
    </source>
</evidence>
<dbReference type="GO" id="GO:0000976">
    <property type="term" value="F:transcription cis-regulatory region binding"/>
    <property type="evidence" value="ECO:0007669"/>
    <property type="project" value="TreeGrafter"/>
</dbReference>
<dbReference type="InterPro" id="IPR036388">
    <property type="entry name" value="WH-like_DNA-bd_sf"/>
</dbReference>
<dbReference type="GO" id="GO:1900376">
    <property type="term" value="P:regulation of secondary metabolite biosynthetic process"/>
    <property type="evidence" value="ECO:0007669"/>
    <property type="project" value="TreeGrafter"/>
</dbReference>
<evidence type="ECO:0000313" key="9">
    <source>
        <dbReference type="EMBL" id="OUP69261.1"/>
    </source>
</evidence>
<evidence type="ECO:0000256" key="3">
    <source>
        <dbReference type="ARBA" id="ARBA00022833"/>
    </source>
</evidence>
<comment type="cofactor">
    <cofactor evidence="8">
        <name>Mn(2+)</name>
        <dbReference type="ChEBI" id="CHEBI:29035"/>
    </cofactor>
    <cofactor evidence="8">
        <name>Fe(2+)</name>
        <dbReference type="ChEBI" id="CHEBI:29033"/>
    </cofactor>
    <text evidence="8">Binds 1 Mn(2+) or Fe(2+) ion per subunit.</text>
</comment>
<dbReference type="SUPFAM" id="SSF46785">
    <property type="entry name" value="Winged helix' DNA-binding domain"/>
    <property type="match status" value="1"/>
</dbReference>
<feature type="binding site" evidence="7">
    <location>
        <position position="126"/>
    </location>
    <ligand>
        <name>Zn(2+)</name>
        <dbReference type="ChEBI" id="CHEBI:29105"/>
    </ligand>
</feature>
<dbReference type="OrthoDB" id="8659436at2"/>
<dbReference type="Gene3D" id="3.30.1490.190">
    <property type="match status" value="1"/>
</dbReference>
<keyword evidence="5" id="KW-0238">DNA-binding</keyword>
<dbReference type="EMBL" id="QVME01000006">
    <property type="protein sequence ID" value="RGE66882.1"/>
    <property type="molecule type" value="Genomic_DNA"/>
</dbReference>
<dbReference type="Proteomes" id="UP000196386">
    <property type="component" value="Unassembled WGS sequence"/>
</dbReference>
<evidence type="ECO:0000313" key="11">
    <source>
        <dbReference type="Proteomes" id="UP000196386"/>
    </source>
</evidence>
<dbReference type="PANTHER" id="PTHR33202:SF7">
    <property type="entry name" value="FERRIC UPTAKE REGULATION PROTEIN"/>
    <property type="match status" value="1"/>
</dbReference>
<dbReference type="GO" id="GO:0045892">
    <property type="term" value="P:negative regulation of DNA-templated transcription"/>
    <property type="evidence" value="ECO:0007669"/>
    <property type="project" value="TreeGrafter"/>
</dbReference>
<dbReference type="EMBL" id="NFKP01000010">
    <property type="protein sequence ID" value="OUP69261.1"/>
    <property type="molecule type" value="Genomic_DNA"/>
</dbReference>
<evidence type="ECO:0000256" key="2">
    <source>
        <dbReference type="ARBA" id="ARBA00022491"/>
    </source>
</evidence>
<feature type="binding site" evidence="8">
    <location>
        <position position="82"/>
    </location>
    <ligand>
        <name>Fe cation</name>
        <dbReference type="ChEBI" id="CHEBI:24875"/>
    </ligand>
</feature>
<evidence type="ECO:0000256" key="5">
    <source>
        <dbReference type="ARBA" id="ARBA00023125"/>
    </source>
</evidence>
<feature type="binding site" evidence="8">
    <location>
        <position position="101"/>
    </location>
    <ligand>
        <name>Fe cation</name>
        <dbReference type="ChEBI" id="CHEBI:24875"/>
    </ligand>
</feature>
<keyword evidence="4" id="KW-0805">Transcription regulation</keyword>
<dbReference type="CDD" id="cd07153">
    <property type="entry name" value="Fur_like"/>
    <property type="match status" value="1"/>
</dbReference>
<evidence type="ECO:0000313" key="10">
    <source>
        <dbReference type="EMBL" id="RGE66882.1"/>
    </source>
</evidence>
<evidence type="ECO:0000256" key="8">
    <source>
        <dbReference type="PIRSR" id="PIRSR602481-2"/>
    </source>
</evidence>
<feature type="binding site" evidence="7">
    <location>
        <position position="86"/>
    </location>
    <ligand>
        <name>Zn(2+)</name>
        <dbReference type="ChEBI" id="CHEBI:29105"/>
    </ligand>
</feature>
<reference evidence="10 12" key="3">
    <citation type="submission" date="2018-08" db="EMBL/GenBank/DDBJ databases">
        <title>A genome reference for cultivated species of the human gut microbiota.</title>
        <authorList>
            <person name="Zou Y."/>
            <person name="Xue W."/>
            <person name="Luo G."/>
        </authorList>
    </citation>
    <scope>NUCLEOTIDE SEQUENCE [LARGE SCALE GENOMIC DNA]</scope>
    <source>
        <strain evidence="10 12">TF05-12AC</strain>
    </source>
</reference>
<organism evidence="9 11">
    <name type="scientific">Anaerotruncus colihominis</name>
    <dbReference type="NCBI Taxonomy" id="169435"/>
    <lineage>
        <taxon>Bacteria</taxon>
        <taxon>Bacillati</taxon>
        <taxon>Bacillota</taxon>
        <taxon>Clostridia</taxon>
        <taxon>Eubacteriales</taxon>
        <taxon>Oscillospiraceae</taxon>
        <taxon>Anaerotruncus</taxon>
    </lineage>
</organism>
<evidence type="ECO:0000256" key="4">
    <source>
        <dbReference type="ARBA" id="ARBA00023015"/>
    </source>
</evidence>
<comment type="caution">
    <text evidence="9">The sequence shown here is derived from an EMBL/GenBank/DDBJ whole genome shotgun (WGS) entry which is preliminary data.</text>
</comment>
<dbReference type="Pfam" id="PF01475">
    <property type="entry name" value="FUR"/>
    <property type="match status" value="1"/>
</dbReference>
<dbReference type="GO" id="GO:0008270">
    <property type="term" value="F:zinc ion binding"/>
    <property type="evidence" value="ECO:0007669"/>
    <property type="project" value="TreeGrafter"/>
</dbReference>
<comment type="similarity">
    <text evidence="1">Belongs to the Fur family.</text>
</comment>
<evidence type="ECO:0000256" key="6">
    <source>
        <dbReference type="ARBA" id="ARBA00023163"/>
    </source>
</evidence>
<gene>
    <name evidence="9" type="ORF">B5F11_09210</name>
    <name evidence="10" type="ORF">DXC40_11585</name>
</gene>
<reference evidence="11" key="1">
    <citation type="submission" date="2017-04" db="EMBL/GenBank/DDBJ databases">
        <title>Function of individual gut microbiota members based on whole genome sequencing of pure cultures obtained from chicken caecum.</title>
        <authorList>
            <person name="Medvecky M."/>
            <person name="Cejkova D."/>
            <person name="Polansky O."/>
            <person name="Karasova D."/>
            <person name="Kubasova T."/>
            <person name="Cizek A."/>
            <person name="Rychlik I."/>
        </authorList>
    </citation>
    <scope>NUCLEOTIDE SEQUENCE [LARGE SCALE GENOMIC DNA]</scope>
    <source>
        <strain evidence="11">An175</strain>
    </source>
</reference>